<reference evidence="4" key="2">
    <citation type="submission" date="2019-09" db="UniProtKB">
        <authorList>
            <consortium name="WormBaseParasite"/>
        </authorList>
    </citation>
    <scope>IDENTIFICATION</scope>
</reference>
<dbReference type="AlphaFoldDB" id="A0A183F8L7"/>
<evidence type="ECO:0000313" key="3">
    <source>
        <dbReference type="Proteomes" id="UP000050761"/>
    </source>
</evidence>
<reference evidence="2 3" key="1">
    <citation type="submission" date="2018-11" db="EMBL/GenBank/DDBJ databases">
        <authorList>
            <consortium name="Pathogen Informatics"/>
        </authorList>
    </citation>
    <scope>NUCLEOTIDE SEQUENCE [LARGE SCALE GENOMIC DNA]</scope>
</reference>
<name>A0A183F8L7_HELPZ</name>
<proteinExistence type="predicted"/>
<dbReference type="EMBL" id="UZAH01003904">
    <property type="protein sequence ID" value="VDO25822.1"/>
    <property type="molecule type" value="Genomic_DNA"/>
</dbReference>
<dbReference type="WBParaSite" id="HPBE_0000250901-mRNA-1">
    <property type="protein sequence ID" value="HPBE_0000250901-mRNA-1"/>
    <property type="gene ID" value="HPBE_0000250901"/>
</dbReference>
<sequence>MKYLLLLIIFMVQEIYCDPMHPTCNILALQAEFAKEKYEGPLDHKSCLDKCMTYCDDKYRLLEECNNICDSLYFD</sequence>
<feature type="chain" id="PRO_5044551306" evidence="1">
    <location>
        <begin position="18"/>
        <end position="75"/>
    </location>
</feature>
<keyword evidence="3" id="KW-1185">Reference proteome</keyword>
<feature type="signal peptide" evidence="1">
    <location>
        <begin position="1"/>
        <end position="17"/>
    </location>
</feature>
<gene>
    <name evidence="2" type="ORF">HPBE_LOCUS2510</name>
</gene>
<keyword evidence="1" id="KW-0732">Signal</keyword>
<evidence type="ECO:0000256" key="1">
    <source>
        <dbReference type="SAM" id="SignalP"/>
    </source>
</evidence>
<organism evidence="3 4">
    <name type="scientific">Heligmosomoides polygyrus</name>
    <name type="common">Parasitic roundworm</name>
    <dbReference type="NCBI Taxonomy" id="6339"/>
    <lineage>
        <taxon>Eukaryota</taxon>
        <taxon>Metazoa</taxon>
        <taxon>Ecdysozoa</taxon>
        <taxon>Nematoda</taxon>
        <taxon>Chromadorea</taxon>
        <taxon>Rhabditida</taxon>
        <taxon>Rhabditina</taxon>
        <taxon>Rhabditomorpha</taxon>
        <taxon>Strongyloidea</taxon>
        <taxon>Heligmosomidae</taxon>
        <taxon>Heligmosomoides</taxon>
    </lineage>
</organism>
<accession>A0A3P7X8N4</accession>
<evidence type="ECO:0000313" key="4">
    <source>
        <dbReference type="WBParaSite" id="HPBE_0000250901-mRNA-1"/>
    </source>
</evidence>
<accession>A0A183F8L7</accession>
<protein>
    <submittedName>
        <fullName evidence="4">Hypotheticial protein</fullName>
    </submittedName>
</protein>
<dbReference type="Proteomes" id="UP000050761">
    <property type="component" value="Unassembled WGS sequence"/>
</dbReference>
<evidence type="ECO:0000313" key="2">
    <source>
        <dbReference type="EMBL" id="VDO25822.1"/>
    </source>
</evidence>